<protein>
    <recommendedName>
        <fullName evidence="9">Transcription factor domain-containing protein</fullName>
    </recommendedName>
</protein>
<dbReference type="EMBL" id="FJOG01000006">
    <property type="protein sequence ID" value="CZR55002.1"/>
    <property type="molecule type" value="Genomic_DNA"/>
</dbReference>
<evidence type="ECO:0000256" key="3">
    <source>
        <dbReference type="ARBA" id="ARBA00023125"/>
    </source>
</evidence>
<keyword evidence="8" id="KW-1185">Reference proteome</keyword>
<gene>
    <name evidence="7" type="ORF">PAC_04888</name>
</gene>
<accession>A0A1L7WQF7</accession>
<dbReference type="PANTHER" id="PTHR31845:SF32">
    <property type="entry name" value="MISCELLANEOUS ZN(II)2CYS6 TRANSCRIPTION FACTOR (EUROFUNG)-RELATED"/>
    <property type="match status" value="1"/>
</dbReference>
<evidence type="ECO:0000256" key="4">
    <source>
        <dbReference type="ARBA" id="ARBA00023163"/>
    </source>
</evidence>
<dbReference type="GO" id="GO:0000976">
    <property type="term" value="F:transcription cis-regulatory region binding"/>
    <property type="evidence" value="ECO:0007669"/>
    <property type="project" value="TreeGrafter"/>
</dbReference>
<dbReference type="AlphaFoldDB" id="A0A1L7WQF7"/>
<keyword evidence="4" id="KW-0804">Transcription</keyword>
<dbReference type="GO" id="GO:0005634">
    <property type="term" value="C:nucleus"/>
    <property type="evidence" value="ECO:0007669"/>
    <property type="project" value="UniProtKB-SubCell"/>
</dbReference>
<proteinExistence type="predicted"/>
<evidence type="ECO:0000313" key="8">
    <source>
        <dbReference type="Proteomes" id="UP000184330"/>
    </source>
</evidence>
<evidence type="ECO:0008006" key="9">
    <source>
        <dbReference type="Google" id="ProtNLM"/>
    </source>
</evidence>
<dbReference type="STRING" id="576137.A0A1L7WQF7"/>
<dbReference type="OrthoDB" id="1600564at2759"/>
<name>A0A1L7WQF7_9HELO</name>
<reference evidence="7 8" key="1">
    <citation type="submission" date="2016-03" db="EMBL/GenBank/DDBJ databases">
        <authorList>
            <person name="Ploux O."/>
        </authorList>
    </citation>
    <scope>NUCLEOTIDE SEQUENCE [LARGE SCALE GENOMIC DNA]</scope>
    <source>
        <strain evidence="7 8">UAMH 11012</strain>
    </source>
</reference>
<evidence type="ECO:0000256" key="5">
    <source>
        <dbReference type="ARBA" id="ARBA00023242"/>
    </source>
</evidence>
<keyword evidence="5" id="KW-0539">Nucleus</keyword>
<dbReference type="PANTHER" id="PTHR31845">
    <property type="entry name" value="FINGER DOMAIN PROTEIN, PUTATIVE-RELATED"/>
    <property type="match status" value="1"/>
</dbReference>
<organism evidence="7 8">
    <name type="scientific">Phialocephala subalpina</name>
    <dbReference type="NCBI Taxonomy" id="576137"/>
    <lineage>
        <taxon>Eukaryota</taxon>
        <taxon>Fungi</taxon>
        <taxon>Dikarya</taxon>
        <taxon>Ascomycota</taxon>
        <taxon>Pezizomycotina</taxon>
        <taxon>Leotiomycetes</taxon>
        <taxon>Helotiales</taxon>
        <taxon>Mollisiaceae</taxon>
        <taxon>Phialocephala</taxon>
        <taxon>Phialocephala fortinii species complex</taxon>
    </lineage>
</organism>
<keyword evidence="3" id="KW-0238">DNA-binding</keyword>
<sequence length="497" mass="55442">MLSVTPKTSNQEQYLTPHDNTHAVPASDASHAGFGTLGVSSAPVHAAANLRPNKADDCLDLFRTQMLKFFAFLHLPEVLSAQQLRQERPFLFLCIMAVTSRITEKKMAKHKEIKQILAQRMILQNAGDVNLDLLLGLLTFLAWGQDQLLNNTPTSLSRFTSFAMSRPMTLVFDLRLNKPPLTNSNMLPTLKSYGVSTTAIDTTRNIDERRAALGCFSPSSMCVPVLPATHRGARTDIASISSYFGQIDALGWTPYMSECFDILIESGTQASEAAEQAWAKAFESTTVPPDFYLKPFQSKLDELVRPVPIDIQQDTLFLASMYPTKLSIYAMAIFKAPFNVDNAGFHRLESLYNSLSTVKSALNNFFTLPPSKYLGLSFPFFAQLAQYIITLLRLSTFECPTWDTGFVRSTVDVILVLDRIINNLQQVHVNSRADVEDIIRDKTVKILGFVGSWCAVRLTSDHSGGTNSEAIEGDGTFTEPIFLEGMDDIWMRDIFRF</sequence>
<dbReference type="GO" id="GO:0000981">
    <property type="term" value="F:DNA-binding transcription factor activity, RNA polymerase II-specific"/>
    <property type="evidence" value="ECO:0007669"/>
    <property type="project" value="TreeGrafter"/>
</dbReference>
<feature type="region of interest" description="Disordered" evidence="6">
    <location>
        <begin position="1"/>
        <end position="22"/>
    </location>
</feature>
<keyword evidence="2" id="KW-0805">Transcription regulation</keyword>
<evidence type="ECO:0000256" key="1">
    <source>
        <dbReference type="ARBA" id="ARBA00004123"/>
    </source>
</evidence>
<evidence type="ECO:0000313" key="7">
    <source>
        <dbReference type="EMBL" id="CZR55002.1"/>
    </source>
</evidence>
<evidence type="ECO:0000256" key="2">
    <source>
        <dbReference type="ARBA" id="ARBA00023015"/>
    </source>
</evidence>
<dbReference type="Proteomes" id="UP000184330">
    <property type="component" value="Unassembled WGS sequence"/>
</dbReference>
<comment type="subcellular location">
    <subcellularLocation>
        <location evidence="1">Nucleus</location>
    </subcellularLocation>
</comment>
<dbReference type="InterPro" id="IPR051089">
    <property type="entry name" value="prtT"/>
</dbReference>
<feature type="compositionally biased region" description="Polar residues" evidence="6">
    <location>
        <begin position="1"/>
        <end position="14"/>
    </location>
</feature>
<evidence type="ECO:0000256" key="6">
    <source>
        <dbReference type="SAM" id="MobiDB-lite"/>
    </source>
</evidence>